<feature type="domain" description="Aldehyde dehydrogenase" evidence="2">
    <location>
        <begin position="5"/>
        <end position="461"/>
    </location>
</feature>
<dbReference type="InterPro" id="IPR050740">
    <property type="entry name" value="Aldehyde_DH_Superfamily"/>
</dbReference>
<accession>A0A6J6B2Z8</accession>
<sequence>MTFIAVQPADGKNFGNPIHEHTESEVRELISRAAAQTSAFAKLSPAKHSTLLRAIASSIEACRTDLITSACAETGLPEGRIGGEITRTTVQFQLFADLVETGQHLRVVIDKADSQYSPAPRPDLRRLNQPLGVVAIFAASNFPLAFSVAGGDAASALAAGNPVVAKGHPSHPNTCAIVEGAVKSALKSVGLSENIYSVVQGTNSEITHWLANDSDIKAIGFTGSENVGRILIEIAHKRPVPIPVFAEMGSLNPVFVTSSAIAERSQELAKGLIDSALLGSGQFCTKPGLVFVPAGNDAFISEIKEHLATLKVGPLLSASISARYSSAISELSSLGSLTVLSGISNDSGFGVTPTVFVTDWKTATMHPALLEEHFGPTTVVISTDESHFVNIAHELAGQLTATIQGTASDKVSELMNVLSERAGRVIWNGFPTGVAVTEAMQHGGPWPSSSTHTTSVGIDAIYRFMRPVSFQSFAEEVLPDALKDSNPWKIEQKVNNAK</sequence>
<dbReference type="InterPro" id="IPR015590">
    <property type="entry name" value="Aldehyde_DH_dom"/>
</dbReference>
<gene>
    <name evidence="3" type="ORF">UFOPK1399_00589</name>
</gene>
<organism evidence="3">
    <name type="scientific">freshwater metagenome</name>
    <dbReference type="NCBI Taxonomy" id="449393"/>
    <lineage>
        <taxon>unclassified sequences</taxon>
        <taxon>metagenomes</taxon>
        <taxon>ecological metagenomes</taxon>
    </lineage>
</organism>
<proteinExistence type="predicted"/>
<name>A0A6J6B2Z8_9ZZZZ</name>
<protein>
    <submittedName>
        <fullName evidence="3">Unannotated protein</fullName>
    </submittedName>
</protein>
<dbReference type="SUPFAM" id="SSF53720">
    <property type="entry name" value="ALDH-like"/>
    <property type="match status" value="1"/>
</dbReference>
<evidence type="ECO:0000313" key="3">
    <source>
        <dbReference type="EMBL" id="CAB4533156.1"/>
    </source>
</evidence>
<dbReference type="GO" id="GO:0016620">
    <property type="term" value="F:oxidoreductase activity, acting on the aldehyde or oxo group of donors, NAD or NADP as acceptor"/>
    <property type="evidence" value="ECO:0007669"/>
    <property type="project" value="InterPro"/>
</dbReference>
<dbReference type="InterPro" id="IPR016161">
    <property type="entry name" value="Ald_DH/histidinol_DH"/>
</dbReference>
<dbReference type="Pfam" id="PF00171">
    <property type="entry name" value="Aldedh"/>
    <property type="match status" value="1"/>
</dbReference>
<dbReference type="InterPro" id="IPR016162">
    <property type="entry name" value="Ald_DH_N"/>
</dbReference>
<keyword evidence="1" id="KW-0560">Oxidoreductase</keyword>
<dbReference type="EMBL" id="CAEZSD010000057">
    <property type="protein sequence ID" value="CAB4533156.1"/>
    <property type="molecule type" value="Genomic_DNA"/>
</dbReference>
<evidence type="ECO:0000259" key="2">
    <source>
        <dbReference type="Pfam" id="PF00171"/>
    </source>
</evidence>
<dbReference type="Gene3D" id="3.40.605.10">
    <property type="entry name" value="Aldehyde Dehydrogenase, Chain A, domain 1"/>
    <property type="match status" value="1"/>
</dbReference>
<dbReference type="InterPro" id="IPR016163">
    <property type="entry name" value="Ald_DH_C"/>
</dbReference>
<evidence type="ECO:0000256" key="1">
    <source>
        <dbReference type="ARBA" id="ARBA00023002"/>
    </source>
</evidence>
<reference evidence="3" key="1">
    <citation type="submission" date="2020-05" db="EMBL/GenBank/DDBJ databases">
        <authorList>
            <person name="Chiriac C."/>
            <person name="Salcher M."/>
            <person name="Ghai R."/>
            <person name="Kavagutti S V."/>
        </authorList>
    </citation>
    <scope>NUCLEOTIDE SEQUENCE</scope>
</reference>
<dbReference type="PANTHER" id="PTHR43353:SF3">
    <property type="entry name" value="ALDEHYDE DEHYDROGENASE-RELATED"/>
    <property type="match status" value="1"/>
</dbReference>
<dbReference type="AlphaFoldDB" id="A0A6J6B2Z8"/>
<dbReference type="Gene3D" id="3.40.309.10">
    <property type="entry name" value="Aldehyde Dehydrogenase, Chain A, domain 2"/>
    <property type="match status" value="1"/>
</dbReference>
<dbReference type="InterPro" id="IPR044151">
    <property type="entry name" value="ALDH_KGSADH"/>
</dbReference>
<dbReference type="CDD" id="cd07129">
    <property type="entry name" value="ALDH_KGSADH"/>
    <property type="match status" value="1"/>
</dbReference>
<dbReference type="PANTHER" id="PTHR43353">
    <property type="entry name" value="SUCCINATE-SEMIALDEHYDE DEHYDROGENASE, MITOCHONDRIAL"/>
    <property type="match status" value="1"/>
</dbReference>